<feature type="region of interest" description="Disordered" evidence="5">
    <location>
        <begin position="1568"/>
        <end position="1593"/>
    </location>
</feature>
<dbReference type="PANTHER" id="PTHR48182:SF2">
    <property type="entry name" value="PROTEIN SERAC1"/>
    <property type="match status" value="1"/>
</dbReference>
<dbReference type="PANTHER" id="PTHR48182">
    <property type="entry name" value="PROTEIN SERAC1"/>
    <property type="match status" value="1"/>
</dbReference>
<evidence type="ECO:0000256" key="4">
    <source>
        <dbReference type="ARBA" id="ARBA00023136"/>
    </source>
</evidence>
<dbReference type="EMBL" id="DSIN01000022">
    <property type="protein sequence ID" value="HEF26664.1"/>
    <property type="molecule type" value="Genomic_DNA"/>
</dbReference>
<dbReference type="GO" id="GO:0016887">
    <property type="term" value="F:ATP hydrolysis activity"/>
    <property type="evidence" value="ECO:0007669"/>
    <property type="project" value="InterPro"/>
</dbReference>
<keyword evidence="3" id="KW-0256">Endoplasmic reticulum</keyword>
<organism evidence="7">
    <name type="scientific">Pseudomonas graminis</name>
    <dbReference type="NCBI Taxonomy" id="158627"/>
    <lineage>
        <taxon>Bacteria</taxon>
        <taxon>Pseudomonadati</taxon>
        <taxon>Pseudomonadota</taxon>
        <taxon>Gammaproteobacteria</taxon>
        <taxon>Pseudomonadales</taxon>
        <taxon>Pseudomonadaceae</taxon>
        <taxon>Pseudomonas</taxon>
    </lineage>
</organism>
<feature type="compositionally biased region" description="Basic residues" evidence="5">
    <location>
        <begin position="1580"/>
        <end position="1593"/>
    </location>
</feature>
<dbReference type="InterPro" id="IPR000073">
    <property type="entry name" value="AB_hydrolase_1"/>
</dbReference>
<dbReference type="InterPro" id="IPR052374">
    <property type="entry name" value="SERAC1"/>
</dbReference>
<dbReference type="SUPFAM" id="SSF52540">
    <property type="entry name" value="P-loop containing nucleoside triphosphate hydrolases"/>
    <property type="match status" value="1"/>
</dbReference>
<evidence type="ECO:0000256" key="2">
    <source>
        <dbReference type="ARBA" id="ARBA00004370"/>
    </source>
</evidence>
<dbReference type="CDD" id="cd00009">
    <property type="entry name" value="AAA"/>
    <property type="match status" value="1"/>
</dbReference>
<dbReference type="InterPro" id="IPR027417">
    <property type="entry name" value="P-loop_NTPase"/>
</dbReference>
<dbReference type="SMART" id="SM00382">
    <property type="entry name" value="AAA"/>
    <property type="match status" value="1"/>
</dbReference>
<dbReference type="Pfam" id="PF00004">
    <property type="entry name" value="AAA"/>
    <property type="match status" value="1"/>
</dbReference>
<gene>
    <name evidence="7" type="ORF">ENP23_12895</name>
</gene>
<feature type="domain" description="AAA+ ATPase" evidence="6">
    <location>
        <begin position="326"/>
        <end position="467"/>
    </location>
</feature>
<reference evidence="7" key="1">
    <citation type="journal article" date="2020" name="mSystems">
        <title>Genome- and Community-Level Interaction Insights into Carbon Utilization and Element Cycling Functions of Hydrothermarchaeota in Hydrothermal Sediment.</title>
        <authorList>
            <person name="Zhou Z."/>
            <person name="Liu Y."/>
            <person name="Xu W."/>
            <person name="Pan J."/>
            <person name="Luo Z.H."/>
            <person name="Li M."/>
        </authorList>
    </citation>
    <scope>NUCLEOTIDE SEQUENCE [LARGE SCALE GENOMIC DNA]</scope>
    <source>
        <strain evidence="7">SpSt-200</strain>
    </source>
</reference>
<protein>
    <submittedName>
        <fullName evidence="7">AAA family ATPase</fullName>
    </submittedName>
</protein>
<dbReference type="SUPFAM" id="SSF53474">
    <property type="entry name" value="alpha/beta-Hydrolases"/>
    <property type="match status" value="1"/>
</dbReference>
<dbReference type="GO" id="GO:0016020">
    <property type="term" value="C:membrane"/>
    <property type="evidence" value="ECO:0007669"/>
    <property type="project" value="UniProtKB-SubCell"/>
</dbReference>
<comment type="subcellular location">
    <subcellularLocation>
        <location evidence="1">Endoplasmic reticulum</location>
    </subcellularLocation>
    <subcellularLocation>
        <location evidence="2">Membrane</location>
    </subcellularLocation>
</comment>
<evidence type="ECO:0000313" key="7">
    <source>
        <dbReference type="EMBL" id="HEF26664.1"/>
    </source>
</evidence>
<dbReference type="Pfam" id="PF12697">
    <property type="entry name" value="Abhydrolase_6"/>
    <property type="match status" value="1"/>
</dbReference>
<name>A0A7C1WVE9_9PSED</name>
<dbReference type="GO" id="GO:0005524">
    <property type="term" value="F:ATP binding"/>
    <property type="evidence" value="ECO:0007669"/>
    <property type="project" value="InterPro"/>
</dbReference>
<dbReference type="Gene3D" id="3.40.50.1820">
    <property type="entry name" value="alpha/beta hydrolase"/>
    <property type="match status" value="1"/>
</dbReference>
<dbReference type="Gene3D" id="3.40.50.300">
    <property type="entry name" value="P-loop containing nucleotide triphosphate hydrolases"/>
    <property type="match status" value="1"/>
</dbReference>
<dbReference type="InterPro" id="IPR003593">
    <property type="entry name" value="AAA+_ATPase"/>
</dbReference>
<dbReference type="InterPro" id="IPR029058">
    <property type="entry name" value="AB_hydrolase_fold"/>
</dbReference>
<sequence>MATLTRVYETSSPDALHVIFVHGLGGDARHTWMHNSKDHTTLWPNWVGEDVGCHVWIAGYGAALSGWTDAAMHLAELGEAMFAALQVEQSLQDRRIVLVGHSLGGLVIKSGMTQAQSLGDPKRLALLERIAGVVFVGTPHQGSNLATFADMLRLLLRTNPQVTNMVCNDAWLKLLNDQFRALHKQRSFGVRVFFESKGVLIGRRVFFIQFGKRHLIVDRNSSDPGIVGVIPTAIEGDHIEIAKPKSRQTLIHKALVEFLGGMHTGPADHPPSDRSPQAPWSSSTDLATILRNASAPLLSWPSTLADGTWIQRPELDVLIESLIAESSNTHFLLGDPGCGKSSLLVRLAQERQAAGWCVLAIKADRLPPDVLDRKALAAYLNLGSDASTVLRELAKSMPVLVLIDQVDALADLVVQHSARLRVLLDLVQDLSDMKGIQTVISCRTFEQKHDPALRNLEANVIRLELPEWSIVQPILTTRGLQVELWNQDIQQVLRSPHALDIFTSLLGEVTEPEVLRSFQGLLEKQWETQVLSDTTGRRRATLRHLAKLMADREVLGLPLAQVEDYYADIQGLAAVGLLRVGHGPGRVEFRHQTLYEFVRARSFLEESGSLTETVQAQQGSLRIRPQLWHALGYFRDASPEEYSIEIHKLWAADLRPHLKMLLIEFLGLQTAPMLAERRLMEHAMTDQWALPRFLKAAVGSPGWFAVLLPTHLARLMVLPVEQAQMLLPMLREALHFSADAVVDLVRRHWLPSKDRDVLSWQALGGADVAPQVGHWLDSLVLIAGRSPIAEWAIGHLAGVVSAVLPKEAPRLIAAWLKRQVDAATATLPTTSTEDETTVNKVNKNIESVLEARQFHDMEAIAEAAPRAFVVAVWPLLLECLQLCASERPSVVIGYRQSRGLVFQDLDDGEARYERPLLRSVQLGIQGWADYDPEDFMEFVAANAPSELLLVHRFLAVGLVRAVVHSPQRVFDYLLGDPRRFVLGPHADVHKESVALIEVVCPLLDDPTYFRLETTLRDWRYYCDTTPQDDASIRHRRMQWARQHRLRLLRALPADRRSPTLQRLVEEEERAFPGLTDKDVHFSGAQLIGSPVSAEQMDEAADADILNLFNELTDEAAWDHPRHRMKGGAIQAGRELASLAKSNLAKVLRIIRALDPEHNEIPVSCVLRELVPAGLTAREFYSLVAELEDKGFVGTGFRHDAAYAITNAASKDTPVPDDLVDRMEHWLVPSTSDDSREIETEAKDASSPVLWGHGSMGALPGGNYPVLNALTSACLTAQPPRLERWLSILERHTTRVESYLVWEALIQRELMYLRMADHPRAEALVDQLVASTPSIVKGQSWVHFVAQAFHWASATAARRWLLCTVERSGEELQGAGELACLRHALFPAEDWSRELVDMLCSNASSAASLGVAHSVANLWHEPMTRPVVHPVLLKLLRSRDDRVLTALSMIFLNDGFAADAETIELLDALVAFPEILKNGRAEHLPEKLVKLVASEPDRVSQLVHALLNQAGDQMGNIATSWYLSTEWLLDVALQLQDMGPVERAAGSVLFERMLEFNMPQAREMTLDLDKRTPVGNTVRAPARKRSRSKARKST</sequence>
<feature type="region of interest" description="Disordered" evidence="5">
    <location>
        <begin position="262"/>
        <end position="281"/>
    </location>
</feature>
<comment type="caution">
    <text evidence="7">The sequence shown here is derived from an EMBL/GenBank/DDBJ whole genome shotgun (WGS) entry which is preliminary data.</text>
</comment>
<evidence type="ECO:0000256" key="5">
    <source>
        <dbReference type="SAM" id="MobiDB-lite"/>
    </source>
</evidence>
<evidence type="ECO:0000256" key="3">
    <source>
        <dbReference type="ARBA" id="ARBA00022824"/>
    </source>
</evidence>
<evidence type="ECO:0000256" key="1">
    <source>
        <dbReference type="ARBA" id="ARBA00004240"/>
    </source>
</evidence>
<dbReference type="InterPro" id="IPR003959">
    <property type="entry name" value="ATPase_AAA_core"/>
</dbReference>
<accession>A0A7C1WVE9</accession>
<evidence type="ECO:0000259" key="6">
    <source>
        <dbReference type="SMART" id="SM00382"/>
    </source>
</evidence>
<keyword evidence="4" id="KW-0472">Membrane</keyword>
<proteinExistence type="predicted"/>